<evidence type="ECO:0000313" key="1">
    <source>
        <dbReference type="EMBL" id="STJ53557.1"/>
    </source>
</evidence>
<gene>
    <name evidence="1" type="ORF">NCTC9045_01403</name>
</gene>
<dbReference type="AlphaFoldDB" id="A0A376WU56"/>
<protein>
    <submittedName>
        <fullName evidence="1">Uncharacterized protein</fullName>
    </submittedName>
</protein>
<reference evidence="1 2" key="1">
    <citation type="submission" date="2018-06" db="EMBL/GenBank/DDBJ databases">
        <authorList>
            <consortium name="Pathogen Informatics"/>
            <person name="Doyle S."/>
        </authorList>
    </citation>
    <scope>NUCLEOTIDE SEQUENCE [LARGE SCALE GENOMIC DNA]</scope>
    <source>
        <strain evidence="1 2">NCTC9045</strain>
    </source>
</reference>
<sequence length="284" mass="32684">MKRCVISPAMRLVQDEQGVRMNGGLKSEDINYYILFWDRIVVPSTEIVHQQLKNEDELLGLGVISRPMLKGLETDGLVSRYLSYQMKLLEKYRSENKSEDWSLHQVGEDFVSLESSDKQYSDLRIEIFNALPIPSENVPLADILEFKERKKQQFIDFHEYLDELYKHIITSPDEPLFRAKAYASFEESLSTIRRFSEEKWRGELNNFNFSFGFESKNDTVDAVLEGASALANAYAGDMVSALKDVISILAKNLRVSRKEKVMLGSESARKGLRYLVNMSDEKLL</sequence>
<dbReference type="Proteomes" id="UP000254503">
    <property type="component" value="Unassembled WGS sequence"/>
</dbReference>
<proteinExistence type="predicted"/>
<dbReference type="Pfam" id="PF19749">
    <property type="entry name" value="DUF6236"/>
    <property type="match status" value="1"/>
</dbReference>
<dbReference type="InterPro" id="IPR046203">
    <property type="entry name" value="DUF6236"/>
</dbReference>
<organism evidence="1 2">
    <name type="scientific">Escherichia coli</name>
    <dbReference type="NCBI Taxonomy" id="562"/>
    <lineage>
        <taxon>Bacteria</taxon>
        <taxon>Pseudomonadati</taxon>
        <taxon>Pseudomonadota</taxon>
        <taxon>Gammaproteobacteria</taxon>
        <taxon>Enterobacterales</taxon>
        <taxon>Enterobacteriaceae</taxon>
        <taxon>Escherichia</taxon>
    </lineage>
</organism>
<name>A0A376WU56_ECOLX</name>
<evidence type="ECO:0000313" key="2">
    <source>
        <dbReference type="Proteomes" id="UP000254503"/>
    </source>
</evidence>
<dbReference type="EMBL" id="UGDD01000002">
    <property type="protein sequence ID" value="STJ53557.1"/>
    <property type="molecule type" value="Genomic_DNA"/>
</dbReference>
<accession>A0A376WU56</accession>